<dbReference type="EMBL" id="AP018338">
    <property type="protein sequence ID" value="BBA09184.1"/>
    <property type="molecule type" value="Genomic_DNA"/>
</dbReference>
<dbReference type="GO" id="GO:0005886">
    <property type="term" value="C:plasma membrane"/>
    <property type="evidence" value="ECO:0007669"/>
    <property type="project" value="UniProtKB-SubCell"/>
</dbReference>
<comment type="subcellular location">
    <subcellularLocation>
        <location evidence="1">Cell membrane</location>
        <topology evidence="1">Multi-pass membrane protein</topology>
    </subcellularLocation>
</comment>
<evidence type="ECO:0000313" key="8">
    <source>
        <dbReference type="EMBL" id="BBA09184.1"/>
    </source>
</evidence>
<evidence type="ECO:0000256" key="6">
    <source>
        <dbReference type="SAM" id="Phobius"/>
    </source>
</evidence>
<keyword evidence="5 6" id="KW-0472">Membrane</keyword>
<gene>
    <name evidence="8" type="ORF">STO1_015800</name>
</gene>
<keyword evidence="3 6" id="KW-0812">Transmembrane</keyword>
<evidence type="ECO:0000256" key="4">
    <source>
        <dbReference type="ARBA" id="ARBA00022989"/>
    </source>
</evidence>
<sequence length="376" mass="40875">MVISPFLFLGLSVGIGYLQGSSMAKNSKIAVVTTVPSVAEGLKGTNGINFDYKDEASAQAAIKDEKIKGYLTIDQEDSVIKAVYHGETSLETGIKLAVTNKLNELQYQLNRSAANLSQEQEKRLSQTVDFTEKIDESKENKKMVQTIAAAGLGFFLYMILITYASVTAQEVASEKGTKIMEVVFSSIRASHYFYARMIALLLVILTHIGIYVVGGLAVLLLFKDLPFLANSGILNHLGEAFTVNTLLFVLVSLFMYVVLAAFLGSMVSRPEDAGKALSPLMILIIAGFIGVTALGAAGDNLVLKIGSYIPFISTFFMPFRAINGYASDLEAWISLAITIVFAVTATVFIGRMYASLVLQTDDLGIWKTFKRALAYK</sequence>
<feature type="transmembrane region" description="Helical" evidence="6">
    <location>
        <begin position="241"/>
        <end position="264"/>
    </location>
</feature>
<evidence type="ECO:0000259" key="7">
    <source>
        <dbReference type="Pfam" id="PF12698"/>
    </source>
</evidence>
<reference evidence="8 9" key="1">
    <citation type="submission" date="2017-07" db="EMBL/GenBank/DDBJ databases">
        <title>Whole genome sequence of Streptococcus tigurinus, strain osk_001, isolated from post-mortem material.</title>
        <authorList>
            <person name="Yoshizawa H."/>
            <person name="Motooka D."/>
            <person name="Katada R."/>
            <person name="Matsumoto Y."/>
            <person name="Nakamura S."/>
            <person name="Morii E."/>
            <person name="Iida T."/>
            <person name="Matsumoto H."/>
        </authorList>
    </citation>
    <scope>NUCLEOTIDE SEQUENCE [LARGE SCALE GENOMIC DNA]</scope>
    <source>
        <strain evidence="9">osk_001</strain>
    </source>
</reference>
<dbReference type="InterPro" id="IPR051449">
    <property type="entry name" value="ABC-2_transporter_component"/>
</dbReference>
<dbReference type="InterPro" id="IPR013525">
    <property type="entry name" value="ABC2_TM"/>
</dbReference>
<dbReference type="PANTHER" id="PTHR30294">
    <property type="entry name" value="MEMBRANE COMPONENT OF ABC TRANSPORTER YHHJ-RELATED"/>
    <property type="match status" value="1"/>
</dbReference>
<proteinExistence type="predicted"/>
<feature type="transmembrane region" description="Helical" evidence="6">
    <location>
        <begin position="276"/>
        <end position="295"/>
    </location>
</feature>
<feature type="transmembrane region" description="Helical" evidence="6">
    <location>
        <begin position="193"/>
        <end position="221"/>
    </location>
</feature>
<dbReference type="GO" id="GO:0140359">
    <property type="term" value="F:ABC-type transporter activity"/>
    <property type="evidence" value="ECO:0007669"/>
    <property type="project" value="InterPro"/>
</dbReference>
<organism evidence="8 9">
    <name type="scientific">Streptococcus oralis subsp. tigurinus</name>
    <dbReference type="NCBI Taxonomy" id="1077464"/>
    <lineage>
        <taxon>Bacteria</taxon>
        <taxon>Bacillati</taxon>
        <taxon>Bacillota</taxon>
        <taxon>Bacilli</taxon>
        <taxon>Lactobacillales</taxon>
        <taxon>Streptococcaceae</taxon>
        <taxon>Streptococcus</taxon>
    </lineage>
</organism>
<protein>
    <submittedName>
        <fullName evidence="8">ABC transporter membrane-spanning permease-Na+ export</fullName>
    </submittedName>
</protein>
<feature type="transmembrane region" description="Helical" evidence="6">
    <location>
        <begin position="147"/>
        <end position="172"/>
    </location>
</feature>
<dbReference type="AlphaFoldDB" id="A0A224A8W0"/>
<feature type="transmembrane region" description="Helical" evidence="6">
    <location>
        <begin position="331"/>
        <end position="354"/>
    </location>
</feature>
<evidence type="ECO:0000313" key="9">
    <source>
        <dbReference type="Proteomes" id="UP000218665"/>
    </source>
</evidence>
<name>A0A224A8W0_STROR</name>
<evidence type="ECO:0000256" key="2">
    <source>
        <dbReference type="ARBA" id="ARBA00022475"/>
    </source>
</evidence>
<dbReference type="PANTHER" id="PTHR30294:SF29">
    <property type="entry name" value="MULTIDRUG ABC TRANSPORTER PERMEASE YBHS-RELATED"/>
    <property type="match status" value="1"/>
</dbReference>
<feature type="transmembrane region" description="Helical" evidence="6">
    <location>
        <begin position="301"/>
        <end position="319"/>
    </location>
</feature>
<accession>A0A224A8W0</accession>
<keyword evidence="4 6" id="KW-1133">Transmembrane helix</keyword>
<feature type="domain" description="ABC-2 type transporter transmembrane" evidence="7">
    <location>
        <begin position="1"/>
        <end position="347"/>
    </location>
</feature>
<evidence type="ECO:0000256" key="5">
    <source>
        <dbReference type="ARBA" id="ARBA00023136"/>
    </source>
</evidence>
<keyword evidence="2" id="KW-1003">Cell membrane</keyword>
<evidence type="ECO:0000256" key="1">
    <source>
        <dbReference type="ARBA" id="ARBA00004651"/>
    </source>
</evidence>
<dbReference type="Proteomes" id="UP000218665">
    <property type="component" value="Chromosome"/>
</dbReference>
<dbReference type="Pfam" id="PF12698">
    <property type="entry name" value="ABC2_membrane_3"/>
    <property type="match status" value="1"/>
</dbReference>
<evidence type="ECO:0000256" key="3">
    <source>
        <dbReference type="ARBA" id="ARBA00022692"/>
    </source>
</evidence>